<dbReference type="Pfam" id="PF20152">
    <property type="entry name" value="DUF6534"/>
    <property type="match status" value="1"/>
</dbReference>
<proteinExistence type="predicted"/>
<dbReference type="Proteomes" id="UP000027265">
    <property type="component" value="Unassembled WGS sequence"/>
</dbReference>
<keyword evidence="4" id="KW-1185">Reference proteome</keyword>
<feature type="domain" description="DUF6534" evidence="2">
    <location>
        <begin position="176"/>
        <end position="261"/>
    </location>
</feature>
<evidence type="ECO:0000313" key="4">
    <source>
        <dbReference type="Proteomes" id="UP000027265"/>
    </source>
</evidence>
<dbReference type="InterPro" id="IPR045339">
    <property type="entry name" value="DUF6534"/>
</dbReference>
<sequence length="313" mass="34793">MSTASPTQATEIAKMFGPLLVGGLVSLCLSGMVCAQAFSYFHKSKKGDHSKVQFTVAVVWIMDLTHSVLVCITNWFFLIGSWGNYDILDHIPLSAPLTVLVTALVTLTVQSFFIRRVLILSKRNWWLCGPLFVLTFSRFVSACGSSAIMIHEGHFSHLKFPQYAWVITFGLVMGSIMDVLVTLSLILYLHGSRTGFSNMDVIIDTIMLYAINHGTVTCVCTIISLVLWLVIPHSLGFLGVHFCISKLYANSFLGTLNTRDSLRDRSQGSSSGERHQMPVLFPNSRLTYNRYMGADPTATRVRAHSLLPSKYLD</sequence>
<name>A0A067P8Q4_9AGAM</name>
<feature type="transmembrane region" description="Helical" evidence="1">
    <location>
        <begin position="163"/>
        <end position="189"/>
    </location>
</feature>
<accession>A0A067P8Q4</accession>
<feature type="transmembrane region" description="Helical" evidence="1">
    <location>
        <begin position="91"/>
        <end position="113"/>
    </location>
</feature>
<dbReference type="PANTHER" id="PTHR40465">
    <property type="entry name" value="CHROMOSOME 1, WHOLE GENOME SHOTGUN SEQUENCE"/>
    <property type="match status" value="1"/>
</dbReference>
<feature type="transmembrane region" description="Helical" evidence="1">
    <location>
        <begin position="201"/>
        <end position="231"/>
    </location>
</feature>
<evidence type="ECO:0000313" key="3">
    <source>
        <dbReference type="EMBL" id="KDQ51154.1"/>
    </source>
</evidence>
<keyword evidence="1" id="KW-1133">Transmembrane helix</keyword>
<feature type="transmembrane region" description="Helical" evidence="1">
    <location>
        <begin position="20"/>
        <end position="42"/>
    </location>
</feature>
<reference evidence="4" key="1">
    <citation type="journal article" date="2014" name="Proc. Natl. Acad. Sci. U.S.A.">
        <title>Extensive sampling of basidiomycete genomes demonstrates inadequacy of the white-rot/brown-rot paradigm for wood decay fungi.</title>
        <authorList>
            <person name="Riley R."/>
            <person name="Salamov A.A."/>
            <person name="Brown D.W."/>
            <person name="Nagy L.G."/>
            <person name="Floudas D."/>
            <person name="Held B.W."/>
            <person name="Levasseur A."/>
            <person name="Lombard V."/>
            <person name="Morin E."/>
            <person name="Otillar R."/>
            <person name="Lindquist E.A."/>
            <person name="Sun H."/>
            <person name="LaButti K.M."/>
            <person name="Schmutz J."/>
            <person name="Jabbour D."/>
            <person name="Luo H."/>
            <person name="Baker S.E."/>
            <person name="Pisabarro A.G."/>
            <person name="Walton J.D."/>
            <person name="Blanchette R.A."/>
            <person name="Henrissat B."/>
            <person name="Martin F."/>
            <person name="Cullen D."/>
            <person name="Hibbett D.S."/>
            <person name="Grigoriev I.V."/>
        </authorList>
    </citation>
    <scope>NUCLEOTIDE SEQUENCE [LARGE SCALE GENOMIC DNA]</scope>
    <source>
        <strain evidence="4">MUCL 33604</strain>
    </source>
</reference>
<dbReference type="AlphaFoldDB" id="A0A067P8Q4"/>
<keyword evidence="1" id="KW-0472">Membrane</keyword>
<dbReference type="HOGENOM" id="CLU_046025_0_0_1"/>
<feature type="transmembrane region" description="Helical" evidence="1">
    <location>
        <begin position="125"/>
        <end position="151"/>
    </location>
</feature>
<dbReference type="EMBL" id="KL197751">
    <property type="protein sequence ID" value="KDQ51154.1"/>
    <property type="molecule type" value="Genomic_DNA"/>
</dbReference>
<organism evidence="3 4">
    <name type="scientific">Jaapia argillacea MUCL 33604</name>
    <dbReference type="NCBI Taxonomy" id="933084"/>
    <lineage>
        <taxon>Eukaryota</taxon>
        <taxon>Fungi</taxon>
        <taxon>Dikarya</taxon>
        <taxon>Basidiomycota</taxon>
        <taxon>Agaricomycotina</taxon>
        <taxon>Agaricomycetes</taxon>
        <taxon>Agaricomycetidae</taxon>
        <taxon>Jaapiales</taxon>
        <taxon>Jaapiaceae</taxon>
        <taxon>Jaapia</taxon>
    </lineage>
</organism>
<feature type="transmembrane region" description="Helical" evidence="1">
    <location>
        <begin position="54"/>
        <end position="79"/>
    </location>
</feature>
<gene>
    <name evidence="3" type="ORF">JAAARDRAFT_211289</name>
</gene>
<dbReference type="OrthoDB" id="3206554at2759"/>
<dbReference type="PANTHER" id="PTHR40465:SF1">
    <property type="entry name" value="DUF6534 DOMAIN-CONTAINING PROTEIN"/>
    <property type="match status" value="1"/>
</dbReference>
<dbReference type="STRING" id="933084.A0A067P8Q4"/>
<keyword evidence="1" id="KW-0812">Transmembrane</keyword>
<evidence type="ECO:0000256" key="1">
    <source>
        <dbReference type="SAM" id="Phobius"/>
    </source>
</evidence>
<dbReference type="InParanoid" id="A0A067P8Q4"/>
<evidence type="ECO:0000259" key="2">
    <source>
        <dbReference type="Pfam" id="PF20152"/>
    </source>
</evidence>
<protein>
    <recommendedName>
        <fullName evidence="2">DUF6534 domain-containing protein</fullName>
    </recommendedName>
</protein>